<protein>
    <submittedName>
        <fullName evidence="4">Sulfurtransferase</fullName>
    </submittedName>
</protein>
<keyword evidence="5" id="KW-1185">Reference proteome</keyword>
<evidence type="ECO:0000313" key="4">
    <source>
        <dbReference type="EMBL" id="RMB60158.1"/>
    </source>
</evidence>
<evidence type="ECO:0000313" key="5">
    <source>
        <dbReference type="Proteomes" id="UP000275256"/>
    </source>
</evidence>
<dbReference type="Gene3D" id="3.40.250.10">
    <property type="entry name" value="Rhodanese-like domain"/>
    <property type="match status" value="2"/>
</dbReference>
<dbReference type="PANTHER" id="PTHR11364">
    <property type="entry name" value="THIOSULFATE SULFERTANSFERASE"/>
    <property type="match status" value="1"/>
</dbReference>
<dbReference type="CDD" id="cd01449">
    <property type="entry name" value="TST_Repeat_2"/>
    <property type="match status" value="1"/>
</dbReference>
<dbReference type="PROSITE" id="PS50206">
    <property type="entry name" value="RHODANESE_3"/>
    <property type="match status" value="2"/>
</dbReference>
<dbReference type="EMBL" id="REFW01000002">
    <property type="protein sequence ID" value="RMB60158.1"/>
    <property type="molecule type" value="Genomic_DNA"/>
</dbReference>
<dbReference type="InterPro" id="IPR001763">
    <property type="entry name" value="Rhodanese-like_dom"/>
</dbReference>
<organism evidence="4 5">
    <name type="scientific">Tessaracoccus antarcticus</name>
    <dbReference type="NCBI Taxonomy" id="2479848"/>
    <lineage>
        <taxon>Bacteria</taxon>
        <taxon>Bacillati</taxon>
        <taxon>Actinomycetota</taxon>
        <taxon>Actinomycetes</taxon>
        <taxon>Propionibacteriales</taxon>
        <taxon>Propionibacteriaceae</taxon>
        <taxon>Tessaracoccus</taxon>
    </lineage>
</organism>
<dbReference type="OrthoDB" id="9770030at2"/>
<dbReference type="SMART" id="SM00450">
    <property type="entry name" value="RHOD"/>
    <property type="match status" value="2"/>
</dbReference>
<gene>
    <name evidence="4" type="ORF">EAX62_10740</name>
</gene>
<dbReference type="GO" id="GO:0004792">
    <property type="term" value="F:thiosulfate-cyanide sulfurtransferase activity"/>
    <property type="evidence" value="ECO:0007669"/>
    <property type="project" value="InterPro"/>
</dbReference>
<accession>A0A3M0G6L5</accession>
<feature type="domain" description="Rhodanese" evidence="3">
    <location>
        <begin position="19"/>
        <end position="139"/>
    </location>
</feature>
<feature type="domain" description="Rhodanese" evidence="3">
    <location>
        <begin position="173"/>
        <end position="281"/>
    </location>
</feature>
<comment type="caution">
    <text evidence="4">The sequence shown here is derived from an EMBL/GenBank/DDBJ whole genome shotgun (WGS) entry which is preliminary data.</text>
</comment>
<dbReference type="SUPFAM" id="SSF52821">
    <property type="entry name" value="Rhodanese/Cell cycle control phosphatase"/>
    <property type="match status" value="2"/>
</dbReference>
<dbReference type="InterPro" id="IPR036873">
    <property type="entry name" value="Rhodanese-like_dom_sf"/>
</dbReference>
<keyword evidence="2" id="KW-0677">Repeat</keyword>
<dbReference type="PANTHER" id="PTHR11364:SF27">
    <property type="entry name" value="SULFURTRANSFERASE"/>
    <property type="match status" value="1"/>
</dbReference>
<dbReference type="AlphaFoldDB" id="A0A3M0G6L5"/>
<proteinExistence type="predicted"/>
<evidence type="ECO:0000256" key="1">
    <source>
        <dbReference type="ARBA" id="ARBA00022679"/>
    </source>
</evidence>
<evidence type="ECO:0000259" key="3">
    <source>
        <dbReference type="PROSITE" id="PS50206"/>
    </source>
</evidence>
<dbReference type="Proteomes" id="UP000275256">
    <property type="component" value="Unassembled WGS sequence"/>
</dbReference>
<name>A0A3M0G6L5_9ACTN</name>
<dbReference type="CDD" id="cd01448">
    <property type="entry name" value="TST_Repeat_1"/>
    <property type="match status" value="1"/>
</dbReference>
<dbReference type="InterPro" id="IPR045078">
    <property type="entry name" value="TST/MPST-like"/>
</dbReference>
<sequence length="283" mass="29460">MDSHPLITPAELSRLLADSSTAPVVLDIRWSGPGSGDGREAFQQGHIPGAHFVDMDTVLADPSTGGVGGRHPLPAPERFESGMRAAGVAQDRPVVVYDDWRSISASRAWWLLRHFGHDDVTVLDGGWGAWRAAGLPVETGPNEGVELGEFVAGPPRLAELDADGASRIAVTGTLIDARPANRFRGEDETVDPVAGHIPGARSLPALELVGSDGTFLSAAELRTRFAAIGVDGEAPAAAYCGSGVQACHMALGASVAGLTDDLGLYAGSWSDWITDPDRPVATG</sequence>
<keyword evidence="1 4" id="KW-0808">Transferase</keyword>
<reference evidence="4 5" key="1">
    <citation type="submission" date="2018-10" db="EMBL/GenBank/DDBJ databases">
        <title>Tessaracoccus antarcticuss sp. nov., isolated from sediment.</title>
        <authorList>
            <person name="Zhou L.Y."/>
            <person name="Du Z.J."/>
        </authorList>
    </citation>
    <scope>NUCLEOTIDE SEQUENCE [LARGE SCALE GENOMIC DNA]</scope>
    <source>
        <strain evidence="4 5">JDX10</strain>
    </source>
</reference>
<dbReference type="InterPro" id="IPR001307">
    <property type="entry name" value="Thiosulphate_STrfase_CS"/>
</dbReference>
<dbReference type="PROSITE" id="PS00380">
    <property type="entry name" value="RHODANESE_1"/>
    <property type="match status" value="1"/>
</dbReference>
<evidence type="ECO:0000256" key="2">
    <source>
        <dbReference type="ARBA" id="ARBA00022737"/>
    </source>
</evidence>
<dbReference type="Pfam" id="PF00581">
    <property type="entry name" value="Rhodanese"/>
    <property type="match status" value="2"/>
</dbReference>
<dbReference type="RefSeq" id="WP_121901638.1">
    <property type="nucleotide sequence ID" value="NZ_REFW01000002.1"/>
</dbReference>